<name>A0A3M0C1C7_9PROT</name>
<sequence>MKYISKLFELFNEYTVPRGISASIRAVSLRSDRRVKIPQQIGEGLL</sequence>
<dbReference type="AlphaFoldDB" id="A0A3M0C1C7"/>
<dbReference type="InParanoid" id="A0A3M0C1C7"/>
<accession>A0A3M0C1C7</accession>
<evidence type="ECO:0000313" key="2">
    <source>
        <dbReference type="Proteomes" id="UP000271227"/>
    </source>
</evidence>
<reference evidence="1 2" key="1">
    <citation type="submission" date="2018-10" db="EMBL/GenBank/DDBJ databases">
        <title>Genomic Encyclopedia of Archaeal and Bacterial Type Strains, Phase II (KMG-II): from individual species to whole genera.</title>
        <authorList>
            <person name="Goeker M."/>
        </authorList>
    </citation>
    <scope>NUCLEOTIDE SEQUENCE [LARGE SCALE GENOMIC DNA]</scope>
    <source>
        <strain evidence="1 2">DSM 25217</strain>
    </source>
</reference>
<evidence type="ECO:0000313" key="1">
    <source>
        <dbReference type="EMBL" id="RMB00616.1"/>
    </source>
</evidence>
<protein>
    <submittedName>
        <fullName evidence="1">Uncharacterized protein</fullName>
    </submittedName>
</protein>
<keyword evidence="2" id="KW-1185">Reference proteome</keyword>
<proteinExistence type="predicted"/>
<gene>
    <name evidence="1" type="ORF">BXY39_3804</name>
</gene>
<dbReference type="Proteomes" id="UP000271227">
    <property type="component" value="Unassembled WGS sequence"/>
</dbReference>
<dbReference type="EMBL" id="REFR01000017">
    <property type="protein sequence ID" value="RMB00616.1"/>
    <property type="molecule type" value="Genomic_DNA"/>
</dbReference>
<organism evidence="1 2">
    <name type="scientific">Eilatimonas milleporae</name>
    <dbReference type="NCBI Taxonomy" id="911205"/>
    <lineage>
        <taxon>Bacteria</taxon>
        <taxon>Pseudomonadati</taxon>
        <taxon>Pseudomonadota</taxon>
        <taxon>Alphaproteobacteria</taxon>
        <taxon>Kordiimonadales</taxon>
        <taxon>Kordiimonadaceae</taxon>
        <taxon>Eilatimonas</taxon>
    </lineage>
</organism>
<comment type="caution">
    <text evidence="1">The sequence shown here is derived from an EMBL/GenBank/DDBJ whole genome shotgun (WGS) entry which is preliminary data.</text>
</comment>